<comment type="caution">
    <text evidence="1">The sequence shown here is derived from an EMBL/GenBank/DDBJ whole genome shotgun (WGS) entry which is preliminary data.</text>
</comment>
<keyword evidence="2" id="KW-1185">Reference proteome</keyword>
<name>A0ACC1A4X8_9ROSI</name>
<gene>
    <name evidence="1" type="ORF">Patl1_10107</name>
</gene>
<evidence type="ECO:0000313" key="2">
    <source>
        <dbReference type="Proteomes" id="UP001164250"/>
    </source>
</evidence>
<sequence>MQRTSLVCSSNPIFILPTFHPFPPPQLRNRFSLSFPASFRLRNYRHTVSPLHSSATQEIVETSKSESEFVEVGYLSGVHGLQGEICVKPNTGFPELRFSQPGRRWLRQQVLGRETIQEVKLIEGREHHGRKSWILLFEGIDTVEQAKPLVGSTLLAREGDRPELEEDEFYTHDLVGMKVIMKETGELVGTVVNVFNSGANDLLNVMLHSSVNLLNGSGKARSPETVQSGHLVWIPFVEEIVPNVDMNRREMQITPPKGLLELNLRFNEKSKKERRQLEWKERKKFQKRLIAAKKKLCEMEQQHVFHGFRFGEKSHTSLLADQIVGVNSKLLQQALQNIEKPSKRWNVTEVINATRTNAIRSTLKISEGCIIPGASKGKVGAHFNLLEKGHSLVSEGKIAMVLVVNDSERQGRRSDPDSVDSGSTENKTLALIQTLLFDDQRPVKMEDRASVPLVLICPSHEIKMLEKIFLDNDYFSFDSKKVWFLEEENLPVVSSSNEEQNKHKILMKSPWEILQLPVGSGGLISLLSSNDIAENLNELGVEYVEICSTSGRYIGGNSMFLGFVNSCKADIGIRISEDSKHIEESFNLIFSTNFLKKLVKQTNKLQFYAILKPNSHVEKVDKEWIDVIPSTPNSYELQSSIYEAGKLEEEAMAVPLLSKKIVKKRAKKFKRPQSDRKISVKENWRRPKGIDSRVRRKFKGCTLMPNIGYGSDKKTRHYLPNGFKKFVVHNVNELELLMMHNRTYCAEIAHDVSTKKRKEIVERAAQLDVVVTNKLARLRSQEDE</sequence>
<proteinExistence type="predicted"/>
<dbReference type="EMBL" id="CM047908">
    <property type="protein sequence ID" value="KAJ0080836.1"/>
    <property type="molecule type" value="Genomic_DNA"/>
</dbReference>
<dbReference type="Proteomes" id="UP001164250">
    <property type="component" value="Chromosome 12"/>
</dbReference>
<protein>
    <submittedName>
        <fullName evidence="1">Uncharacterized protein</fullName>
    </submittedName>
</protein>
<accession>A0ACC1A4X8</accession>
<organism evidence="1 2">
    <name type="scientific">Pistacia atlantica</name>
    <dbReference type="NCBI Taxonomy" id="434234"/>
    <lineage>
        <taxon>Eukaryota</taxon>
        <taxon>Viridiplantae</taxon>
        <taxon>Streptophyta</taxon>
        <taxon>Embryophyta</taxon>
        <taxon>Tracheophyta</taxon>
        <taxon>Spermatophyta</taxon>
        <taxon>Magnoliopsida</taxon>
        <taxon>eudicotyledons</taxon>
        <taxon>Gunneridae</taxon>
        <taxon>Pentapetalae</taxon>
        <taxon>rosids</taxon>
        <taxon>malvids</taxon>
        <taxon>Sapindales</taxon>
        <taxon>Anacardiaceae</taxon>
        <taxon>Pistacia</taxon>
    </lineage>
</organism>
<evidence type="ECO:0000313" key="1">
    <source>
        <dbReference type="EMBL" id="KAJ0080836.1"/>
    </source>
</evidence>
<reference evidence="2" key="1">
    <citation type="journal article" date="2023" name="G3 (Bethesda)">
        <title>Genome assembly and association tests identify interacting loci associated with vigor, precocity, and sex in interspecific pistachio rootstocks.</title>
        <authorList>
            <person name="Palmer W."/>
            <person name="Jacygrad E."/>
            <person name="Sagayaradj S."/>
            <person name="Cavanaugh K."/>
            <person name="Han R."/>
            <person name="Bertier L."/>
            <person name="Beede B."/>
            <person name="Kafkas S."/>
            <person name="Golino D."/>
            <person name="Preece J."/>
            <person name="Michelmore R."/>
        </authorList>
    </citation>
    <scope>NUCLEOTIDE SEQUENCE [LARGE SCALE GENOMIC DNA]</scope>
</reference>